<dbReference type="Pfam" id="PF03739">
    <property type="entry name" value="LptF_LptG"/>
    <property type="match status" value="1"/>
</dbReference>
<feature type="transmembrane region" description="Helical" evidence="6">
    <location>
        <begin position="12"/>
        <end position="34"/>
    </location>
</feature>
<evidence type="ECO:0000256" key="3">
    <source>
        <dbReference type="ARBA" id="ARBA00022692"/>
    </source>
</evidence>
<accession>L0EV17</accession>
<dbReference type="EMBL" id="CP003789">
    <property type="protein sequence ID" value="AGA64236.1"/>
    <property type="molecule type" value="Genomic_DNA"/>
</dbReference>
<evidence type="ECO:0000256" key="4">
    <source>
        <dbReference type="ARBA" id="ARBA00022989"/>
    </source>
</evidence>
<evidence type="ECO:0000256" key="1">
    <source>
        <dbReference type="ARBA" id="ARBA00004651"/>
    </source>
</evidence>
<dbReference type="GO" id="GO:0015920">
    <property type="term" value="P:lipopolysaccharide transport"/>
    <property type="evidence" value="ECO:0007669"/>
    <property type="project" value="TreeGrafter"/>
</dbReference>
<dbReference type="PATRIC" id="fig|1215343.11.peg.252"/>
<feature type="transmembrane region" description="Helical" evidence="6">
    <location>
        <begin position="332"/>
        <end position="355"/>
    </location>
</feature>
<feature type="transmembrane region" description="Helical" evidence="6">
    <location>
        <begin position="307"/>
        <end position="326"/>
    </location>
</feature>
<evidence type="ECO:0000256" key="5">
    <source>
        <dbReference type="ARBA" id="ARBA00023136"/>
    </source>
</evidence>
<organism evidence="7 8">
    <name type="scientific">Liberibacter crescens (strain BT-1)</name>
    <dbReference type="NCBI Taxonomy" id="1215343"/>
    <lineage>
        <taxon>Bacteria</taxon>
        <taxon>Pseudomonadati</taxon>
        <taxon>Pseudomonadota</taxon>
        <taxon>Alphaproteobacteria</taxon>
        <taxon>Hyphomicrobiales</taxon>
        <taxon>Rhizobiaceae</taxon>
        <taxon>Liberibacter</taxon>
    </lineage>
</organism>
<dbReference type="InterPro" id="IPR005495">
    <property type="entry name" value="LptG/LptF_permease"/>
</dbReference>
<gene>
    <name evidence="7" type="ordered locus">B488_02430</name>
</gene>
<dbReference type="KEGG" id="lcc:B488_02430"/>
<dbReference type="eggNOG" id="COG0795">
    <property type="taxonomic scope" value="Bacteria"/>
</dbReference>
<evidence type="ECO:0000313" key="8">
    <source>
        <dbReference type="Proteomes" id="UP000010799"/>
    </source>
</evidence>
<feature type="transmembrane region" description="Helical" evidence="6">
    <location>
        <begin position="98"/>
        <end position="117"/>
    </location>
</feature>
<protein>
    <submittedName>
        <fullName evidence="7">Putative membrane protein</fullName>
    </submittedName>
</protein>
<dbReference type="Proteomes" id="UP000010799">
    <property type="component" value="Chromosome"/>
</dbReference>
<dbReference type="STRING" id="1215343.B488_02430"/>
<proteinExistence type="predicted"/>
<keyword evidence="4 6" id="KW-1133">Transmembrane helix</keyword>
<feature type="transmembrane region" description="Helical" evidence="6">
    <location>
        <begin position="277"/>
        <end position="295"/>
    </location>
</feature>
<keyword evidence="5 6" id="KW-0472">Membrane</keyword>
<dbReference type="GO" id="GO:0043190">
    <property type="term" value="C:ATP-binding cassette (ABC) transporter complex"/>
    <property type="evidence" value="ECO:0007669"/>
    <property type="project" value="TreeGrafter"/>
</dbReference>
<evidence type="ECO:0000256" key="2">
    <source>
        <dbReference type="ARBA" id="ARBA00022475"/>
    </source>
</evidence>
<comment type="subcellular location">
    <subcellularLocation>
        <location evidence="1">Cell membrane</location>
        <topology evidence="1">Multi-pass membrane protein</topology>
    </subcellularLocation>
</comment>
<evidence type="ECO:0000256" key="6">
    <source>
        <dbReference type="SAM" id="Phobius"/>
    </source>
</evidence>
<keyword evidence="3 6" id="KW-0812">Transmembrane</keyword>
<evidence type="ECO:0000313" key="7">
    <source>
        <dbReference type="EMBL" id="AGA64236.1"/>
    </source>
</evidence>
<reference evidence="7 8" key="1">
    <citation type="journal article" date="2012" name="Stand. Genomic Sci.">
        <title>Complete genome sequence of Liberibacter crescens BT-1.</title>
        <authorList>
            <person name="Leonard M.T."/>
            <person name="Fagen J.R."/>
            <person name="Davis-Richardson A.G."/>
            <person name="Davis M.J."/>
            <person name="Triplett E.W."/>
        </authorList>
    </citation>
    <scope>NUCLEOTIDE SEQUENCE [LARGE SCALE GENOMIC DNA]</scope>
    <source>
        <strain evidence="7 8">BT-1</strain>
    </source>
</reference>
<sequence length="364" mass="41556">MKLLELYILRHVCRNFLLSFMIGLAIIWITQVLQRINLVTDNGQSIIAFMQLAAMILPTIIPVIIPFSLVIAVTQTLTTLNNDSELTIIDSIGASRVILIRPVMIVAIALSIFSFIIKNTIEPKLRIATKKTIATVYADLLPSILEEKTFNRISDGLYIQISERTPNHILKSLFVADSRNPSTHFLYYARKGYVDVNGTSLIMQDGEVHQKNMKTNAVSIIRFDSYTLNLSYLMKTRGQITLRAMDRDLAFLLNPDPNDPDYQSRKGEYSAEMNKRLVEWMLTIVFALIALVAAGDVRSHRIQKIHPVIVSLIIAFGVYWIFFYIVNGIEKHLIFIPFLYSFFPFSSGIMIFILLRKHRKLLAK</sequence>
<dbReference type="PANTHER" id="PTHR33529">
    <property type="entry name" value="SLR0882 PROTEIN-RELATED"/>
    <property type="match status" value="1"/>
</dbReference>
<keyword evidence="2" id="KW-1003">Cell membrane</keyword>
<dbReference type="HOGENOM" id="CLU_028799_7_0_5"/>
<name>L0EV17_LIBCB</name>
<feature type="transmembrane region" description="Helical" evidence="6">
    <location>
        <begin position="46"/>
        <end position="77"/>
    </location>
</feature>
<dbReference type="AlphaFoldDB" id="L0EV17"/>
<dbReference type="RefSeq" id="WP_015272663.1">
    <property type="nucleotide sequence ID" value="NC_019907.1"/>
</dbReference>
<keyword evidence="8" id="KW-1185">Reference proteome</keyword>
<dbReference type="PANTHER" id="PTHR33529:SF6">
    <property type="entry name" value="YJGP_YJGQ FAMILY PERMEASE"/>
    <property type="match status" value="1"/>
</dbReference>